<evidence type="ECO:0000259" key="6">
    <source>
        <dbReference type="PROSITE" id="PS50059"/>
    </source>
</evidence>
<dbReference type="Proteomes" id="UP000664859">
    <property type="component" value="Unassembled WGS sequence"/>
</dbReference>
<organism evidence="7 8">
    <name type="scientific">Tribonema minus</name>
    <dbReference type="NCBI Taxonomy" id="303371"/>
    <lineage>
        <taxon>Eukaryota</taxon>
        <taxon>Sar</taxon>
        <taxon>Stramenopiles</taxon>
        <taxon>Ochrophyta</taxon>
        <taxon>PX clade</taxon>
        <taxon>Xanthophyceae</taxon>
        <taxon>Tribonematales</taxon>
        <taxon>Tribonemataceae</taxon>
        <taxon>Tribonema</taxon>
    </lineage>
</organism>
<dbReference type="PANTHER" id="PTHR43811">
    <property type="entry name" value="FKBP-TYPE PEPTIDYL-PROLYL CIS-TRANS ISOMERASE FKPA"/>
    <property type="match status" value="1"/>
</dbReference>
<evidence type="ECO:0000256" key="5">
    <source>
        <dbReference type="PROSITE-ProRule" id="PRU00277"/>
    </source>
</evidence>
<dbReference type="PROSITE" id="PS50059">
    <property type="entry name" value="FKBP_PPIASE"/>
    <property type="match status" value="1"/>
</dbReference>
<evidence type="ECO:0000256" key="4">
    <source>
        <dbReference type="ARBA" id="ARBA00023235"/>
    </source>
</evidence>
<dbReference type="GO" id="GO:0003755">
    <property type="term" value="F:peptidyl-prolyl cis-trans isomerase activity"/>
    <property type="evidence" value="ECO:0007669"/>
    <property type="project" value="UniProtKB-KW"/>
</dbReference>
<evidence type="ECO:0000313" key="8">
    <source>
        <dbReference type="Proteomes" id="UP000664859"/>
    </source>
</evidence>
<dbReference type="PROSITE" id="PS51318">
    <property type="entry name" value="TAT"/>
    <property type="match status" value="1"/>
</dbReference>
<name>A0A835YXX3_9STRA</name>
<protein>
    <recommendedName>
        <fullName evidence="2 5">peptidylprolyl isomerase</fullName>
        <ecNumber evidence="2 5">5.2.1.8</ecNumber>
    </recommendedName>
</protein>
<dbReference type="InterPro" id="IPR001179">
    <property type="entry name" value="PPIase_FKBP_dom"/>
</dbReference>
<comment type="caution">
    <text evidence="7">The sequence shown here is derived from an EMBL/GenBank/DDBJ whole genome shotgun (WGS) entry which is preliminary data.</text>
</comment>
<keyword evidence="4 5" id="KW-0413">Isomerase</keyword>
<dbReference type="InterPro" id="IPR046357">
    <property type="entry name" value="PPIase_dom_sf"/>
</dbReference>
<evidence type="ECO:0000313" key="7">
    <source>
        <dbReference type="EMBL" id="KAG5181475.1"/>
    </source>
</evidence>
<dbReference type="PANTHER" id="PTHR43811:SF19">
    <property type="entry name" value="39 KDA FK506-BINDING NUCLEAR PROTEIN"/>
    <property type="match status" value="1"/>
</dbReference>
<dbReference type="OrthoDB" id="1902587at2759"/>
<keyword evidence="8" id="KW-1185">Reference proteome</keyword>
<dbReference type="Pfam" id="PF00254">
    <property type="entry name" value="FKBP_C"/>
    <property type="match status" value="1"/>
</dbReference>
<proteinExistence type="predicted"/>
<evidence type="ECO:0000256" key="2">
    <source>
        <dbReference type="ARBA" id="ARBA00013194"/>
    </source>
</evidence>
<dbReference type="InterPro" id="IPR006311">
    <property type="entry name" value="TAT_signal"/>
</dbReference>
<feature type="domain" description="PPIase FKBP-type" evidence="6">
    <location>
        <begin position="80"/>
        <end position="189"/>
    </location>
</feature>
<reference evidence="7" key="1">
    <citation type="submission" date="2021-02" db="EMBL/GenBank/DDBJ databases">
        <title>First Annotated Genome of the Yellow-green Alga Tribonema minus.</title>
        <authorList>
            <person name="Mahan K.M."/>
        </authorList>
    </citation>
    <scope>NUCLEOTIDE SEQUENCE</scope>
    <source>
        <strain evidence="7">UTEX B ZZ1240</strain>
    </source>
</reference>
<evidence type="ECO:0000256" key="1">
    <source>
        <dbReference type="ARBA" id="ARBA00000971"/>
    </source>
</evidence>
<dbReference type="EMBL" id="JAFCMP010000323">
    <property type="protein sequence ID" value="KAG5181475.1"/>
    <property type="molecule type" value="Genomic_DNA"/>
</dbReference>
<comment type="catalytic activity">
    <reaction evidence="1 5">
        <text>[protein]-peptidylproline (omega=180) = [protein]-peptidylproline (omega=0)</text>
        <dbReference type="Rhea" id="RHEA:16237"/>
        <dbReference type="Rhea" id="RHEA-COMP:10747"/>
        <dbReference type="Rhea" id="RHEA-COMP:10748"/>
        <dbReference type="ChEBI" id="CHEBI:83833"/>
        <dbReference type="ChEBI" id="CHEBI:83834"/>
        <dbReference type="EC" id="5.2.1.8"/>
    </reaction>
</comment>
<dbReference type="Gene3D" id="3.10.50.40">
    <property type="match status" value="1"/>
</dbReference>
<evidence type="ECO:0000256" key="3">
    <source>
        <dbReference type="ARBA" id="ARBA00023110"/>
    </source>
</evidence>
<dbReference type="EC" id="5.2.1.8" evidence="2 5"/>
<sequence>MGQAADDSEVSTSPITSPLLLTRRQALATAAGVLASLAIRPGSAQAKQSEYEAATVGKITKSGVKYFDAAEGSGDKIQWGKMCSIKFTLYGRPAQEGRLQRLDSSDNNGEPFLFKHGNGRQIKGLEEGMHTMRVGGKRRIIIPPTLGYTVSGLGPFPAGALSRMALDKMLDSLGTNGQLVMDVELLDAFDDEADLGYYTDSSLNLEEMQDVMRVTDLLLDGKAKLQALPGQSPTEQF</sequence>
<gene>
    <name evidence="7" type="ORF">JKP88DRAFT_199885</name>
</gene>
<dbReference type="SUPFAM" id="SSF54534">
    <property type="entry name" value="FKBP-like"/>
    <property type="match status" value="1"/>
</dbReference>
<accession>A0A835YXX3</accession>
<dbReference type="AlphaFoldDB" id="A0A835YXX3"/>
<keyword evidence="3 5" id="KW-0697">Rotamase</keyword>